<evidence type="ECO:0000256" key="3">
    <source>
        <dbReference type="SAM" id="Phobius"/>
    </source>
</evidence>
<dbReference type="EMBL" id="RSCD01000002">
    <property type="protein sequence ID" value="RSH94270.1"/>
    <property type="molecule type" value="Genomic_DNA"/>
</dbReference>
<feature type="compositionally biased region" description="Polar residues" evidence="2">
    <location>
        <begin position="388"/>
        <end position="415"/>
    </location>
</feature>
<feature type="region of interest" description="Disordered" evidence="2">
    <location>
        <begin position="1"/>
        <end position="26"/>
    </location>
</feature>
<evidence type="ECO:0000256" key="1">
    <source>
        <dbReference type="ARBA" id="ARBA00007920"/>
    </source>
</evidence>
<comment type="caution">
    <text evidence="5">The sequence shown here is derived from an EMBL/GenBank/DDBJ whole genome shotgun (WGS) entry which is preliminary data.</text>
</comment>
<feature type="compositionally biased region" description="Polar residues" evidence="2">
    <location>
        <begin position="109"/>
        <end position="118"/>
    </location>
</feature>
<name>A0A427YT24_9TREE</name>
<dbReference type="OrthoDB" id="273452at2759"/>
<feature type="region of interest" description="Disordered" evidence="2">
    <location>
        <begin position="387"/>
        <end position="430"/>
    </location>
</feature>
<feature type="transmembrane region" description="Helical" evidence="3">
    <location>
        <begin position="470"/>
        <end position="494"/>
    </location>
</feature>
<dbReference type="InterPro" id="IPR029058">
    <property type="entry name" value="AB_hydrolase_fold"/>
</dbReference>
<evidence type="ECO:0000313" key="5">
    <source>
        <dbReference type="EMBL" id="RSH94270.1"/>
    </source>
</evidence>
<dbReference type="Gene3D" id="3.40.50.1820">
    <property type="entry name" value="alpha/beta hydrolase"/>
    <property type="match status" value="1"/>
</dbReference>
<keyword evidence="3" id="KW-0812">Transmembrane</keyword>
<dbReference type="Pfam" id="PF05057">
    <property type="entry name" value="DUF676"/>
    <property type="match status" value="1"/>
</dbReference>
<dbReference type="PANTHER" id="PTHR12482:SF62">
    <property type="entry name" value="LIPASE ROG1-RELATED"/>
    <property type="match status" value="1"/>
</dbReference>
<protein>
    <recommendedName>
        <fullName evidence="4">DUF676 domain-containing protein</fullName>
    </recommendedName>
</protein>
<dbReference type="Proteomes" id="UP000279259">
    <property type="component" value="Unassembled WGS sequence"/>
</dbReference>
<evidence type="ECO:0000259" key="4">
    <source>
        <dbReference type="Pfam" id="PF05057"/>
    </source>
</evidence>
<gene>
    <name evidence="5" type="ORF">EHS25_004073</name>
</gene>
<accession>A0A427YT24</accession>
<proteinExistence type="inferred from homology"/>
<keyword evidence="6" id="KW-1185">Reference proteome</keyword>
<evidence type="ECO:0000313" key="6">
    <source>
        <dbReference type="Proteomes" id="UP000279259"/>
    </source>
</evidence>
<dbReference type="PANTHER" id="PTHR12482">
    <property type="entry name" value="LIPASE ROG1-RELATED-RELATED"/>
    <property type="match status" value="1"/>
</dbReference>
<dbReference type="InterPro" id="IPR007751">
    <property type="entry name" value="DUF676_lipase-like"/>
</dbReference>
<keyword evidence="3" id="KW-1133">Transmembrane helix</keyword>
<keyword evidence="3" id="KW-0472">Membrane</keyword>
<dbReference type="AlphaFoldDB" id="A0A427YT24"/>
<reference evidence="5 6" key="1">
    <citation type="submission" date="2018-11" db="EMBL/GenBank/DDBJ databases">
        <title>Genome sequence of Saitozyma podzolica DSM 27192.</title>
        <authorList>
            <person name="Aliyu H."/>
            <person name="Gorte O."/>
            <person name="Ochsenreither K."/>
        </authorList>
    </citation>
    <scope>NUCLEOTIDE SEQUENCE [LARGE SCALE GENOMIC DNA]</scope>
    <source>
        <strain evidence="5 6">DSM 27192</strain>
    </source>
</reference>
<comment type="similarity">
    <text evidence="1">Belongs to the putative lipase ROG1 family.</text>
</comment>
<feature type="domain" description="DUF676" evidence="4">
    <location>
        <begin position="186"/>
        <end position="353"/>
    </location>
</feature>
<sequence>MAQQQDPALAHSFSRDGDGDGDGEGSRKVHLVVLIHGLYGSPVNLAVPAEELERADRERRRRPQGGRGGGRGGSDLVDKDGPDSVEDPSSAGTPRSAARKRTLRGMGRSGTQSVQEQVGGTDDLRVPLLGDDTSRGGEGGGAASQHEDDDSWERYVDGVDDRDGDGIGYGGAEGNGGKGVPPGAGERLVVYRCSSFTGSRTWDGVDVNARRAAEEVDKEIGRLEGEGYNITRFSVMGYSLGGLVARYLVGLLHSRKPSFYGKYRPGSFSTAATPHIGVLKYGSTTNTIVHTVGRRLFSRSGQQLYCLDKDAKGRCLLEIMADPNDKFVKALQLFPRIMIVANGCHDLTVPYPTASISLHDPFLEADLHGIHVEVDHRHIVQSWRRIQPGSNSNSTSTSHADAQSHSHLQSGTSAERSPGPGAFPGGESVDVLDDGEVRVVVSTKRKITRKRPSAPPIFMLPLPYPFSHSLFLLLPFLLPIFILYAACILTWHTYQSCGKRTRIHHEALEKVPLLADSPESPILQPRLAELISEHGPDALISSGTSTPLLSSDDPEDLPPSRTPLLLTPRQREMIRNLNEGLPQMERMVAWFHWVYNSHATIVVR</sequence>
<dbReference type="InterPro" id="IPR044294">
    <property type="entry name" value="Lipase-like"/>
</dbReference>
<evidence type="ECO:0000256" key="2">
    <source>
        <dbReference type="SAM" id="MobiDB-lite"/>
    </source>
</evidence>
<organism evidence="5 6">
    <name type="scientific">Saitozyma podzolica</name>
    <dbReference type="NCBI Taxonomy" id="1890683"/>
    <lineage>
        <taxon>Eukaryota</taxon>
        <taxon>Fungi</taxon>
        <taxon>Dikarya</taxon>
        <taxon>Basidiomycota</taxon>
        <taxon>Agaricomycotina</taxon>
        <taxon>Tremellomycetes</taxon>
        <taxon>Tremellales</taxon>
        <taxon>Trimorphomycetaceae</taxon>
        <taxon>Saitozyma</taxon>
    </lineage>
</organism>
<feature type="region of interest" description="Disordered" evidence="2">
    <location>
        <begin position="48"/>
        <end position="156"/>
    </location>
</feature>
<feature type="region of interest" description="Disordered" evidence="2">
    <location>
        <begin position="542"/>
        <end position="563"/>
    </location>
</feature>
<dbReference type="SUPFAM" id="SSF53474">
    <property type="entry name" value="alpha/beta-Hydrolases"/>
    <property type="match status" value="1"/>
</dbReference>